<keyword evidence="1" id="KW-0472">Membrane</keyword>
<proteinExistence type="predicted"/>
<evidence type="ECO:0000256" key="1">
    <source>
        <dbReference type="SAM" id="Phobius"/>
    </source>
</evidence>
<dbReference type="AlphaFoldDB" id="A0A838XVN9"/>
<gene>
    <name evidence="2" type="ORF">H1W37_04555</name>
</gene>
<dbReference type="EMBL" id="JACEON010000003">
    <property type="protein sequence ID" value="MBA4610910.1"/>
    <property type="molecule type" value="Genomic_DNA"/>
</dbReference>
<reference evidence="2 3" key="1">
    <citation type="submission" date="2020-07" db="EMBL/GenBank/DDBJ databases">
        <authorList>
            <person name="Li M."/>
        </authorList>
    </citation>
    <scope>NUCLEOTIDE SEQUENCE [LARGE SCALE GENOMIC DNA]</scope>
    <source>
        <strain evidence="2 3">DSM 23284</strain>
    </source>
</reference>
<dbReference type="Proteomes" id="UP000559404">
    <property type="component" value="Unassembled WGS sequence"/>
</dbReference>
<evidence type="ECO:0000313" key="2">
    <source>
        <dbReference type="EMBL" id="MBA4610910.1"/>
    </source>
</evidence>
<protein>
    <recommendedName>
        <fullName evidence="4">DUF1254 domain-containing protein</fullName>
    </recommendedName>
</protein>
<comment type="caution">
    <text evidence="2">The sequence shown here is derived from an EMBL/GenBank/DDBJ whole genome shotgun (WGS) entry which is preliminary data.</text>
</comment>
<organism evidence="2 3">
    <name type="scientific">Stappia taiwanensis</name>
    <dbReference type="NCBI Taxonomy" id="992267"/>
    <lineage>
        <taxon>Bacteria</taxon>
        <taxon>Pseudomonadati</taxon>
        <taxon>Pseudomonadota</taxon>
        <taxon>Alphaproteobacteria</taxon>
        <taxon>Hyphomicrobiales</taxon>
        <taxon>Stappiaceae</taxon>
        <taxon>Stappia</taxon>
    </lineage>
</organism>
<keyword evidence="1" id="KW-1133">Transmembrane helix</keyword>
<feature type="transmembrane region" description="Helical" evidence="1">
    <location>
        <begin position="49"/>
        <end position="69"/>
    </location>
</feature>
<dbReference type="RefSeq" id="WP_181759102.1">
    <property type="nucleotide sequence ID" value="NZ_BMCR01000004.1"/>
</dbReference>
<name>A0A838XVN9_9HYPH</name>
<accession>A0A838XVN9</accession>
<keyword evidence="1" id="KW-0812">Transmembrane</keyword>
<evidence type="ECO:0008006" key="4">
    <source>
        <dbReference type="Google" id="ProtNLM"/>
    </source>
</evidence>
<keyword evidence="3" id="KW-1185">Reference proteome</keyword>
<reference evidence="2 3" key="2">
    <citation type="submission" date="2020-08" db="EMBL/GenBank/DDBJ databases">
        <title>Stappia taiwanensis sp. nov., isolated from a coastal thermal spring.</title>
        <authorList>
            <person name="Kampfer P."/>
        </authorList>
    </citation>
    <scope>NUCLEOTIDE SEQUENCE [LARGE SCALE GENOMIC DNA]</scope>
    <source>
        <strain evidence="2 3">DSM 23284</strain>
    </source>
</reference>
<sequence>MRLPALTQRLRLSLPLLSFPRVSLGRFSPSRRPLRLPRLVRPDGLTLARWGLVLLAGLFLGGIIHILVVMRVPSMVHQTAYARVAEFGPDGSFNRLPDSLPGAEPLPLLDPQMLHAACRFDLDTGPVRIMAALPPPFWSFALFNAQGEAIYSLNDRTSGNGGTLDVLVLTSAQLSQVRENPPIGLEDMIVIETAEDRGYALLRAFGGDPVRRSITEEALSAARCTGLEESGVIVTLPATTDTAPAGQ</sequence>
<evidence type="ECO:0000313" key="3">
    <source>
        <dbReference type="Proteomes" id="UP000559404"/>
    </source>
</evidence>